<dbReference type="PANTHER" id="PTHR12585:SF73">
    <property type="entry name" value="SISTER CHROMATID COHESION 1 PROTEIN 2"/>
    <property type="match status" value="1"/>
</dbReference>
<keyword evidence="6" id="KW-0539">Nucleus</keyword>
<dbReference type="InterPro" id="IPR006910">
    <property type="entry name" value="Rad21_Rec8_N"/>
</dbReference>
<dbReference type="Pfam" id="PF04825">
    <property type="entry name" value="Rad21_Rec8_N"/>
    <property type="match status" value="1"/>
</dbReference>
<comment type="caution">
    <text evidence="11">The sequence shown here is derived from an EMBL/GenBank/DDBJ whole genome shotgun (WGS) entry which is preliminary data.</text>
</comment>
<evidence type="ECO:0000256" key="4">
    <source>
        <dbReference type="ARBA" id="ARBA00022776"/>
    </source>
</evidence>
<evidence type="ECO:0000256" key="1">
    <source>
        <dbReference type="ARBA" id="ARBA00004123"/>
    </source>
</evidence>
<proteinExistence type="inferred from homology"/>
<feature type="region of interest" description="Disordered" evidence="8">
    <location>
        <begin position="799"/>
        <end position="821"/>
    </location>
</feature>
<dbReference type="GO" id="GO:0007059">
    <property type="term" value="P:chromosome segregation"/>
    <property type="evidence" value="ECO:0007669"/>
    <property type="project" value="UniProtKB-KW"/>
</dbReference>
<dbReference type="InterPro" id="IPR006909">
    <property type="entry name" value="Rad21/Rec8_C_eu"/>
</dbReference>
<reference evidence="11" key="1">
    <citation type="submission" date="2019-09" db="EMBL/GenBank/DDBJ databases">
        <title>Draft genome information of white flower Hibiscus syriacus.</title>
        <authorList>
            <person name="Kim Y.-M."/>
        </authorList>
    </citation>
    <scope>NUCLEOTIDE SEQUENCE [LARGE SCALE GENOMIC DNA]</scope>
    <source>
        <strain evidence="11">YM2019G1</strain>
    </source>
</reference>
<keyword evidence="5" id="KW-0159">Chromosome partition</keyword>
<comment type="subcellular location">
    <subcellularLocation>
        <location evidence="1">Nucleus</location>
    </subcellularLocation>
</comment>
<evidence type="ECO:0000313" key="12">
    <source>
        <dbReference type="Proteomes" id="UP000436088"/>
    </source>
</evidence>
<evidence type="ECO:0000256" key="7">
    <source>
        <dbReference type="ARBA" id="ARBA00064543"/>
    </source>
</evidence>
<evidence type="ECO:0000256" key="5">
    <source>
        <dbReference type="ARBA" id="ARBA00022829"/>
    </source>
</evidence>
<dbReference type="FunFam" id="1.10.10.580:FF:000002">
    <property type="entry name" value="Sister chromatid cohesion 1 protein 4"/>
    <property type="match status" value="1"/>
</dbReference>
<keyword evidence="3" id="KW-0132">Cell division</keyword>
<sequence length="906" mass="103072">MFISKCLVSKKGPLGAIWLAAFLFTRLKKSQILEINISSSVDTILQSQLEILAYRVLAYLLVGVVRIYSKKVEYLFEDCQEVLVEINQFVVREKNRAKKEALRATSFSITRPVSFDLDAFDLEVLEDTSRDNVVPREEITLKDVAWENAGKMRYSLDRIAALDDAFLMDYTLAEDSLSRHQMDFETEVRTLHGVCDPEASVEKLRCDNSFLEEISHIKTVGGVEEEPQNLVNENERERVEVPDMAGLVNQVGQEANREKYNDRLLSEKWAILHTEAREDSPVPHKLEPLAEDQTNRELIKGPDQLESENEMNQAMEEDYESVLEASAELPDISGSVSMEKCSDRFTSERANLCNEAEEEPLRPAESLVEDQGNREKMKDLSLLQYENEVHRVIQEDHVSMEASVEVPGLVDSEIHIRRESSRENNIDELCQEECLNLIVQVEEKSPGLVKPVGEEETNRDMKGSYRVQPENEIHHVMKEDQNFETSTKKLQAEEFFHMDIQEPTPLVRPLAEEIHTDAEHEKFPAKRTKDGKCQAAAKNRTLSVTLDSTPQSVLQDASGATTPHFMLIPTPARKEHSRFSRKRKCVFDDVIVYSNDIMRQWIKDASDLVSKRVKDGRTAIGAKKTRWILNLPQSFSEPSVPCTLELKSIYCGKRLRLLESINITKPSDHMDTPEPPMASGFVEQAEITPMIVEIRDPPDMLNLSKSPPFDESTEHAGISPQTPIQQSTSLIVEERTEIAPQTPLLHSKSVRPFVSPKDLKCNNLGGVRPENVDPTQIMGKEPSLNEIIERSSLNKNEDRNLDLDIHSNEDSNQEKDGWSSRTRMVAKRLQRSFQDQKNKGEEEKVNLSQLLEGRTKKASVKVFYEILVLKTKGLVDVQQEDGFGDIIVLKSSKWDESVLMETMLIC</sequence>
<evidence type="ECO:0000256" key="6">
    <source>
        <dbReference type="ARBA" id="ARBA00023242"/>
    </source>
</evidence>
<dbReference type="Gene3D" id="1.10.10.580">
    <property type="entry name" value="Structural maintenance of chromosome 1. Chain E"/>
    <property type="match status" value="1"/>
</dbReference>
<dbReference type="GO" id="GO:0007062">
    <property type="term" value="P:sister chromatid cohesion"/>
    <property type="evidence" value="ECO:0007669"/>
    <property type="project" value="InterPro"/>
</dbReference>
<dbReference type="Proteomes" id="UP000436088">
    <property type="component" value="Unassembled WGS sequence"/>
</dbReference>
<dbReference type="InterPro" id="IPR023093">
    <property type="entry name" value="ScpA-like_C"/>
</dbReference>
<evidence type="ECO:0000256" key="8">
    <source>
        <dbReference type="SAM" id="MobiDB-lite"/>
    </source>
</evidence>
<dbReference type="EMBL" id="VEPZ02000301">
    <property type="protein sequence ID" value="KAE8727812.1"/>
    <property type="molecule type" value="Genomic_DNA"/>
</dbReference>
<dbReference type="AlphaFoldDB" id="A0A6A3CJR8"/>
<evidence type="ECO:0000259" key="9">
    <source>
        <dbReference type="Pfam" id="PF04824"/>
    </source>
</evidence>
<name>A0A6A3CJR8_HIBSY</name>
<dbReference type="GO" id="GO:0005634">
    <property type="term" value="C:nucleus"/>
    <property type="evidence" value="ECO:0007669"/>
    <property type="project" value="UniProtKB-SubCell"/>
</dbReference>
<dbReference type="SUPFAM" id="SSF46785">
    <property type="entry name" value="Winged helix' DNA-binding domain"/>
    <property type="match status" value="1"/>
</dbReference>
<comment type="similarity">
    <text evidence="2">Belongs to the rad21 family.</text>
</comment>
<dbReference type="CDD" id="cd21793">
    <property type="entry name" value="Rad21_Rec8_M_AtSYN1-like"/>
    <property type="match status" value="1"/>
</dbReference>
<dbReference type="GO" id="GO:0051301">
    <property type="term" value="P:cell division"/>
    <property type="evidence" value="ECO:0007669"/>
    <property type="project" value="UniProtKB-KW"/>
</dbReference>
<accession>A0A6A3CJR8</accession>
<evidence type="ECO:0000256" key="3">
    <source>
        <dbReference type="ARBA" id="ARBA00022618"/>
    </source>
</evidence>
<comment type="subunit">
    <text evidence="7">Component of the cohesin complex.</text>
</comment>
<feature type="domain" description="Rad21/Rec8-like protein C-terminal eukaryotic" evidence="9">
    <location>
        <begin position="841"/>
        <end position="891"/>
    </location>
</feature>
<dbReference type="GO" id="GO:0003682">
    <property type="term" value="F:chromatin binding"/>
    <property type="evidence" value="ECO:0007669"/>
    <property type="project" value="TreeGrafter"/>
</dbReference>
<feature type="compositionally biased region" description="Basic and acidic residues" evidence="8">
    <location>
        <begin position="799"/>
        <end position="818"/>
    </location>
</feature>
<feature type="domain" description="Rad21/Rec8-like protein N-terminal" evidence="10">
    <location>
        <begin position="1"/>
        <end position="94"/>
    </location>
</feature>
<dbReference type="InterPro" id="IPR036390">
    <property type="entry name" value="WH_DNA-bd_sf"/>
</dbReference>
<keyword evidence="4" id="KW-0131">Cell cycle</keyword>
<evidence type="ECO:0000256" key="2">
    <source>
        <dbReference type="ARBA" id="ARBA00009870"/>
    </source>
</evidence>
<evidence type="ECO:0000313" key="11">
    <source>
        <dbReference type="EMBL" id="KAE8727812.1"/>
    </source>
</evidence>
<dbReference type="GO" id="GO:0008278">
    <property type="term" value="C:cohesin complex"/>
    <property type="evidence" value="ECO:0007669"/>
    <property type="project" value="InterPro"/>
</dbReference>
<dbReference type="GO" id="GO:1990414">
    <property type="term" value="P:replication-born double-strand break repair via sister chromatid exchange"/>
    <property type="evidence" value="ECO:0007669"/>
    <property type="project" value="TreeGrafter"/>
</dbReference>
<dbReference type="InterPro" id="IPR039781">
    <property type="entry name" value="Rad21/Rec8-like"/>
</dbReference>
<protein>
    <submittedName>
        <fullName evidence="11">Rad21/Rec8-like family protein isoform 2</fullName>
    </submittedName>
</protein>
<evidence type="ECO:0000259" key="10">
    <source>
        <dbReference type="Pfam" id="PF04825"/>
    </source>
</evidence>
<organism evidence="11 12">
    <name type="scientific">Hibiscus syriacus</name>
    <name type="common">Rose of Sharon</name>
    <dbReference type="NCBI Taxonomy" id="106335"/>
    <lineage>
        <taxon>Eukaryota</taxon>
        <taxon>Viridiplantae</taxon>
        <taxon>Streptophyta</taxon>
        <taxon>Embryophyta</taxon>
        <taxon>Tracheophyta</taxon>
        <taxon>Spermatophyta</taxon>
        <taxon>Magnoliopsida</taxon>
        <taxon>eudicotyledons</taxon>
        <taxon>Gunneridae</taxon>
        <taxon>Pentapetalae</taxon>
        <taxon>rosids</taxon>
        <taxon>malvids</taxon>
        <taxon>Malvales</taxon>
        <taxon>Malvaceae</taxon>
        <taxon>Malvoideae</taxon>
        <taxon>Hibiscus</taxon>
    </lineage>
</organism>
<dbReference type="PANTHER" id="PTHR12585">
    <property type="entry name" value="SCC1 / RAD21 FAMILY MEMBER"/>
    <property type="match status" value="1"/>
</dbReference>
<keyword evidence="4" id="KW-0498">Mitosis</keyword>
<gene>
    <name evidence="11" type="ORF">F3Y22_tig00005294pilonHSYRG00044</name>
</gene>
<keyword evidence="12" id="KW-1185">Reference proteome</keyword>
<dbReference type="Pfam" id="PF04824">
    <property type="entry name" value="Rad21_Rec8"/>
    <property type="match status" value="1"/>
</dbReference>